<dbReference type="PANTHER" id="PTHR11742">
    <property type="entry name" value="MANNOSYL-OLIGOSACCHARIDE ALPHA-1,2-MANNOSIDASE-RELATED"/>
    <property type="match status" value="1"/>
</dbReference>
<dbReference type="InterPro" id="IPR050749">
    <property type="entry name" value="Glycosyl_Hydrolase_47"/>
</dbReference>
<evidence type="ECO:0000313" key="9">
    <source>
        <dbReference type="EMBL" id="KAK2610992.1"/>
    </source>
</evidence>
<dbReference type="Pfam" id="PF01532">
    <property type="entry name" value="Glyco_hydro_47"/>
    <property type="match status" value="1"/>
</dbReference>
<dbReference type="GO" id="GO:0004571">
    <property type="term" value="F:mannosyl-oligosaccharide 1,2-alpha-mannosidase activity"/>
    <property type="evidence" value="ECO:0007669"/>
    <property type="project" value="InterPro"/>
</dbReference>
<evidence type="ECO:0000256" key="2">
    <source>
        <dbReference type="ARBA" id="ARBA00004922"/>
    </source>
</evidence>
<dbReference type="PANTHER" id="PTHR11742:SF89">
    <property type="entry name" value="ALPHA-1,2-MANNOSIDASE"/>
    <property type="match status" value="1"/>
</dbReference>
<keyword evidence="8" id="KW-0326">Glycosidase</keyword>
<evidence type="ECO:0000256" key="4">
    <source>
        <dbReference type="ARBA" id="ARBA00022801"/>
    </source>
</evidence>
<evidence type="ECO:0000256" key="6">
    <source>
        <dbReference type="PIRSR" id="PIRSR601382-2"/>
    </source>
</evidence>
<comment type="cofactor">
    <cofactor evidence="1 6">
        <name>Ca(2+)</name>
        <dbReference type="ChEBI" id="CHEBI:29108"/>
    </cofactor>
</comment>
<proteinExistence type="inferred from homology"/>
<dbReference type="InterPro" id="IPR036026">
    <property type="entry name" value="Seven-hairpin_glycosidases"/>
</dbReference>
<reference evidence="9" key="1">
    <citation type="submission" date="2023-06" db="EMBL/GenBank/DDBJ databases">
        <authorList>
            <person name="Noh H."/>
        </authorList>
    </citation>
    <scope>NUCLEOTIDE SEQUENCE</scope>
    <source>
        <strain evidence="9">DUCC20226</strain>
    </source>
</reference>
<dbReference type="GO" id="GO:0005783">
    <property type="term" value="C:endoplasmic reticulum"/>
    <property type="evidence" value="ECO:0007669"/>
    <property type="project" value="TreeGrafter"/>
</dbReference>
<dbReference type="GO" id="GO:0005975">
    <property type="term" value="P:carbohydrate metabolic process"/>
    <property type="evidence" value="ECO:0007669"/>
    <property type="project" value="InterPro"/>
</dbReference>
<feature type="binding site" evidence="6">
    <location>
        <position position="240"/>
    </location>
    <ligand>
        <name>Ca(2+)</name>
        <dbReference type="ChEBI" id="CHEBI:29108"/>
    </ligand>
</feature>
<keyword evidence="5 7" id="KW-1015">Disulfide bond</keyword>
<keyword evidence="6" id="KW-0479">Metal-binding</keyword>
<dbReference type="AlphaFoldDB" id="A0AAD9SNB0"/>
<gene>
    <name evidence="9" type="ORF">N8I77_004375</name>
</gene>
<sequence length="249" mass="28313">MHILAGGLERSYELMHRKAIDTATKHIIFRPMLPDQVDVLFAGDATVAGNGHVQHNPESQRLSCFAGGMYILGGKIFDIKDHVEIGMRIARGCAWAYSAFPTGLMPEIFGLLSCPSKEPCQWDEKLWDEEGDQSLNIKGIQHARDRRYILRPEAIESIFYAYRVTGREELRDIAWEMFQSIVNATETPIAYSAISDVTAHGDTDKMNSMESFWTSETLKYFYLIFSSPDVVSRDDYVLNTEAHLLRRPN</sequence>
<evidence type="ECO:0000256" key="3">
    <source>
        <dbReference type="ARBA" id="ARBA00007658"/>
    </source>
</evidence>
<evidence type="ECO:0000256" key="7">
    <source>
        <dbReference type="PIRSR" id="PIRSR601382-3"/>
    </source>
</evidence>
<dbReference type="SUPFAM" id="SSF48225">
    <property type="entry name" value="Seven-hairpin glycosidases"/>
    <property type="match status" value="1"/>
</dbReference>
<keyword evidence="4 8" id="KW-0378">Hydrolase</keyword>
<dbReference type="InterPro" id="IPR001382">
    <property type="entry name" value="Glyco_hydro_47"/>
</dbReference>
<dbReference type="GO" id="GO:0036503">
    <property type="term" value="P:ERAD pathway"/>
    <property type="evidence" value="ECO:0007669"/>
    <property type="project" value="UniProtKB-ARBA"/>
</dbReference>
<protein>
    <recommendedName>
        <fullName evidence="8">alpha-1,2-Mannosidase</fullName>
        <ecNumber evidence="8">3.2.1.-</ecNumber>
    </recommendedName>
</protein>
<keyword evidence="6" id="KW-0106">Calcium</keyword>
<comment type="pathway">
    <text evidence="2">Protein modification; protein glycosylation.</text>
</comment>
<dbReference type="GO" id="GO:0016020">
    <property type="term" value="C:membrane"/>
    <property type="evidence" value="ECO:0007669"/>
    <property type="project" value="InterPro"/>
</dbReference>
<comment type="caution">
    <text evidence="9">The sequence shown here is derived from an EMBL/GenBank/DDBJ whole genome shotgun (WGS) entry which is preliminary data.</text>
</comment>
<keyword evidence="10" id="KW-1185">Reference proteome</keyword>
<dbReference type="InterPro" id="IPR012341">
    <property type="entry name" value="6hp_glycosidase-like_sf"/>
</dbReference>
<accession>A0AAD9SNB0</accession>
<name>A0AAD9SNB0_PHOAM</name>
<comment type="similarity">
    <text evidence="3 8">Belongs to the glycosyl hydrolase 47 family.</text>
</comment>
<evidence type="ECO:0000256" key="8">
    <source>
        <dbReference type="RuleBase" id="RU361193"/>
    </source>
</evidence>
<evidence type="ECO:0000256" key="1">
    <source>
        <dbReference type="ARBA" id="ARBA00001913"/>
    </source>
</evidence>
<dbReference type="Gene3D" id="1.50.10.10">
    <property type="match status" value="1"/>
</dbReference>
<dbReference type="PRINTS" id="PR00747">
    <property type="entry name" value="GLYHDRLASE47"/>
</dbReference>
<evidence type="ECO:0000313" key="10">
    <source>
        <dbReference type="Proteomes" id="UP001265746"/>
    </source>
</evidence>
<dbReference type="EC" id="3.2.1.-" evidence="8"/>
<organism evidence="9 10">
    <name type="scientific">Phomopsis amygdali</name>
    <name type="common">Fusicoccum amygdali</name>
    <dbReference type="NCBI Taxonomy" id="1214568"/>
    <lineage>
        <taxon>Eukaryota</taxon>
        <taxon>Fungi</taxon>
        <taxon>Dikarya</taxon>
        <taxon>Ascomycota</taxon>
        <taxon>Pezizomycotina</taxon>
        <taxon>Sordariomycetes</taxon>
        <taxon>Sordariomycetidae</taxon>
        <taxon>Diaporthales</taxon>
        <taxon>Diaporthaceae</taxon>
        <taxon>Diaporthe</taxon>
    </lineage>
</organism>
<feature type="disulfide bond" evidence="7">
    <location>
        <begin position="64"/>
        <end position="93"/>
    </location>
</feature>
<dbReference type="GO" id="GO:0005509">
    <property type="term" value="F:calcium ion binding"/>
    <property type="evidence" value="ECO:0007669"/>
    <property type="project" value="InterPro"/>
</dbReference>
<dbReference type="Proteomes" id="UP001265746">
    <property type="component" value="Unassembled WGS sequence"/>
</dbReference>
<evidence type="ECO:0000256" key="5">
    <source>
        <dbReference type="ARBA" id="ARBA00023157"/>
    </source>
</evidence>
<dbReference type="EMBL" id="JAUJFL010000002">
    <property type="protein sequence ID" value="KAK2610992.1"/>
    <property type="molecule type" value="Genomic_DNA"/>
</dbReference>